<protein>
    <submittedName>
        <fullName evidence="2">Uncharacterized protein</fullName>
    </submittedName>
</protein>
<feature type="compositionally biased region" description="Polar residues" evidence="1">
    <location>
        <begin position="108"/>
        <end position="120"/>
    </location>
</feature>
<gene>
    <name evidence="2" type="ORF">HanXRQr2_Chr04g0186561</name>
</gene>
<feature type="region of interest" description="Disordered" evidence="1">
    <location>
        <begin position="1"/>
        <end position="30"/>
    </location>
</feature>
<dbReference type="OrthoDB" id="1922230at2759"/>
<evidence type="ECO:0000256" key="1">
    <source>
        <dbReference type="SAM" id="MobiDB-lite"/>
    </source>
</evidence>
<dbReference type="AlphaFoldDB" id="A0A9K3JAK4"/>
<feature type="compositionally biased region" description="Pro residues" evidence="1">
    <location>
        <begin position="20"/>
        <end position="30"/>
    </location>
</feature>
<reference evidence="2" key="1">
    <citation type="journal article" date="2017" name="Nature">
        <title>The sunflower genome provides insights into oil metabolism, flowering and Asterid evolution.</title>
        <authorList>
            <person name="Badouin H."/>
            <person name="Gouzy J."/>
            <person name="Grassa C.J."/>
            <person name="Murat F."/>
            <person name="Staton S.E."/>
            <person name="Cottret L."/>
            <person name="Lelandais-Briere C."/>
            <person name="Owens G.L."/>
            <person name="Carrere S."/>
            <person name="Mayjonade B."/>
            <person name="Legrand L."/>
            <person name="Gill N."/>
            <person name="Kane N.C."/>
            <person name="Bowers J.E."/>
            <person name="Hubner S."/>
            <person name="Bellec A."/>
            <person name="Berard A."/>
            <person name="Berges H."/>
            <person name="Blanchet N."/>
            <person name="Boniface M.C."/>
            <person name="Brunel D."/>
            <person name="Catrice O."/>
            <person name="Chaidir N."/>
            <person name="Claudel C."/>
            <person name="Donnadieu C."/>
            <person name="Faraut T."/>
            <person name="Fievet G."/>
            <person name="Helmstetter N."/>
            <person name="King M."/>
            <person name="Knapp S.J."/>
            <person name="Lai Z."/>
            <person name="Le Paslier M.C."/>
            <person name="Lippi Y."/>
            <person name="Lorenzon L."/>
            <person name="Mandel J.R."/>
            <person name="Marage G."/>
            <person name="Marchand G."/>
            <person name="Marquand E."/>
            <person name="Bret-Mestries E."/>
            <person name="Morien E."/>
            <person name="Nambeesan S."/>
            <person name="Nguyen T."/>
            <person name="Pegot-Espagnet P."/>
            <person name="Pouilly N."/>
            <person name="Raftis F."/>
            <person name="Sallet E."/>
            <person name="Schiex T."/>
            <person name="Thomas J."/>
            <person name="Vandecasteele C."/>
            <person name="Vares D."/>
            <person name="Vear F."/>
            <person name="Vautrin S."/>
            <person name="Crespi M."/>
            <person name="Mangin B."/>
            <person name="Burke J.M."/>
            <person name="Salse J."/>
            <person name="Munos S."/>
            <person name="Vincourt P."/>
            <person name="Rieseberg L.H."/>
            <person name="Langlade N.B."/>
        </authorList>
    </citation>
    <scope>NUCLEOTIDE SEQUENCE</scope>
    <source>
        <tissue evidence="2">Leaves</tissue>
    </source>
</reference>
<proteinExistence type="predicted"/>
<accession>A0A9K3JAK4</accession>
<comment type="caution">
    <text evidence="2">The sequence shown here is derived from an EMBL/GenBank/DDBJ whole genome shotgun (WGS) entry which is preliminary data.</text>
</comment>
<dbReference type="EMBL" id="MNCJ02000319">
    <property type="protein sequence ID" value="KAF5811888.1"/>
    <property type="molecule type" value="Genomic_DNA"/>
</dbReference>
<dbReference type="PANTHER" id="PTHR33871:SF25">
    <property type="entry name" value="DUF4005 DOMAIN-CONTAINING PROTEIN"/>
    <property type="match status" value="1"/>
</dbReference>
<organism evidence="2 3">
    <name type="scientific">Helianthus annuus</name>
    <name type="common">Common sunflower</name>
    <dbReference type="NCBI Taxonomy" id="4232"/>
    <lineage>
        <taxon>Eukaryota</taxon>
        <taxon>Viridiplantae</taxon>
        <taxon>Streptophyta</taxon>
        <taxon>Embryophyta</taxon>
        <taxon>Tracheophyta</taxon>
        <taxon>Spermatophyta</taxon>
        <taxon>Magnoliopsida</taxon>
        <taxon>eudicotyledons</taxon>
        <taxon>Gunneridae</taxon>
        <taxon>Pentapetalae</taxon>
        <taxon>asterids</taxon>
        <taxon>campanulids</taxon>
        <taxon>Asterales</taxon>
        <taxon>Asteraceae</taxon>
        <taxon>Asteroideae</taxon>
        <taxon>Heliantheae alliance</taxon>
        <taxon>Heliantheae</taxon>
        <taxon>Helianthus</taxon>
    </lineage>
</organism>
<dbReference type="PANTHER" id="PTHR33871">
    <property type="entry name" value="OS05G0503100 PROTEIN-RELATED"/>
    <property type="match status" value="1"/>
</dbReference>
<feature type="compositionally biased region" description="Basic residues" evidence="1">
    <location>
        <begin position="7"/>
        <end position="18"/>
    </location>
</feature>
<evidence type="ECO:0000313" key="2">
    <source>
        <dbReference type="EMBL" id="KAF5811888.1"/>
    </source>
</evidence>
<dbReference type="Gramene" id="mRNA:HanXRQr2_Chr04g0186561">
    <property type="protein sequence ID" value="CDS:HanXRQr2_Chr04g0186561.1"/>
    <property type="gene ID" value="HanXRQr2_Chr04g0186561"/>
</dbReference>
<evidence type="ECO:0000313" key="3">
    <source>
        <dbReference type="Proteomes" id="UP000215914"/>
    </source>
</evidence>
<feature type="compositionally biased region" description="Basic and acidic residues" evidence="1">
    <location>
        <begin position="201"/>
        <end position="219"/>
    </location>
</feature>
<feature type="region of interest" description="Disordered" evidence="1">
    <location>
        <begin position="104"/>
        <end position="221"/>
    </location>
</feature>
<keyword evidence="3" id="KW-1185">Reference proteome</keyword>
<reference evidence="2" key="2">
    <citation type="submission" date="2020-06" db="EMBL/GenBank/DDBJ databases">
        <title>Helianthus annuus Genome sequencing and assembly Release 2.</title>
        <authorList>
            <person name="Gouzy J."/>
            <person name="Langlade N."/>
            <person name="Munos S."/>
        </authorList>
    </citation>
    <scope>NUCLEOTIDE SEQUENCE</scope>
    <source>
        <tissue evidence="2">Leaves</tissue>
    </source>
</reference>
<dbReference type="Proteomes" id="UP000215914">
    <property type="component" value="Unassembled WGS sequence"/>
</dbReference>
<sequence length="244" mass="26888">MGCCVSTKKHPPSSKLHQHPPQPIIRTPPPPVVDVETVKEVYSETPNLIKPELDDPKTYSISRHNSYKYHTLEYPYISEIASTMNDNISTTSFDDDVNDVYRRKVVNKSPSKSTNRSQLSGELPHVRKSPVRGKEQVQSPGRVKLVPQTGFGASDRRSPARSRSPAKRTAVRGGGGGGGRSEIGRSLSGRMTGKSPGRVGSDLHERVRKPELRSGRGSDRFTSVANKNESLDNPLVSLECFIFL</sequence>
<name>A0A9K3JAK4_HELAN</name>
<feature type="compositionally biased region" description="Gly residues" evidence="1">
    <location>
        <begin position="172"/>
        <end position="181"/>
    </location>
</feature>